<evidence type="ECO:0000256" key="2">
    <source>
        <dbReference type="ARBA" id="ARBA00012438"/>
    </source>
</evidence>
<dbReference type="InterPro" id="IPR003594">
    <property type="entry name" value="HATPase_dom"/>
</dbReference>
<dbReference type="Gene3D" id="3.30.565.10">
    <property type="entry name" value="Histidine kinase-like ATPase, C-terminal domain"/>
    <property type="match status" value="1"/>
</dbReference>
<dbReference type="SMART" id="SM00091">
    <property type="entry name" value="PAS"/>
    <property type="match status" value="2"/>
</dbReference>
<dbReference type="InterPro" id="IPR035965">
    <property type="entry name" value="PAS-like_dom_sf"/>
</dbReference>
<dbReference type="Proteomes" id="UP000607197">
    <property type="component" value="Unassembled WGS sequence"/>
</dbReference>
<dbReference type="PANTHER" id="PTHR43711">
    <property type="entry name" value="TWO-COMPONENT HISTIDINE KINASE"/>
    <property type="match status" value="1"/>
</dbReference>
<dbReference type="Gene3D" id="1.10.287.130">
    <property type="match status" value="1"/>
</dbReference>
<reference evidence="10" key="1">
    <citation type="journal article" date="2014" name="Int. J. Syst. Evol. Microbiol.">
        <title>Complete genome sequence of Corynebacterium casei LMG S-19264T (=DSM 44701T), isolated from a smear-ripened cheese.</title>
        <authorList>
            <consortium name="US DOE Joint Genome Institute (JGI-PGF)"/>
            <person name="Walter F."/>
            <person name="Albersmeier A."/>
            <person name="Kalinowski J."/>
            <person name="Ruckert C."/>
        </authorList>
    </citation>
    <scope>NUCLEOTIDE SEQUENCE</scope>
    <source>
        <strain evidence="10">JCM 19596</strain>
    </source>
</reference>
<dbReference type="InterPro" id="IPR003018">
    <property type="entry name" value="GAF"/>
</dbReference>
<dbReference type="SMART" id="SM00387">
    <property type="entry name" value="HATPase_c"/>
    <property type="match status" value="1"/>
</dbReference>
<dbReference type="AlphaFoldDB" id="A0A830FEQ1"/>
<evidence type="ECO:0000313" key="11">
    <source>
        <dbReference type="Proteomes" id="UP000607197"/>
    </source>
</evidence>
<dbReference type="NCBIfam" id="TIGR00229">
    <property type="entry name" value="sensory_box"/>
    <property type="match status" value="2"/>
</dbReference>
<dbReference type="PRINTS" id="PR00344">
    <property type="entry name" value="BCTRLSENSOR"/>
</dbReference>
<organism evidence="10 11">
    <name type="scientific">Halocalculus aciditolerans</name>
    <dbReference type="NCBI Taxonomy" id="1383812"/>
    <lineage>
        <taxon>Archaea</taxon>
        <taxon>Methanobacteriati</taxon>
        <taxon>Methanobacteriota</taxon>
        <taxon>Stenosarchaea group</taxon>
        <taxon>Halobacteria</taxon>
        <taxon>Halobacteriales</taxon>
        <taxon>Halobacteriaceae</taxon>
        <taxon>Halocalculus</taxon>
    </lineage>
</organism>
<keyword evidence="5" id="KW-0418">Kinase</keyword>
<evidence type="ECO:0000259" key="8">
    <source>
        <dbReference type="PROSITE" id="PS50109"/>
    </source>
</evidence>
<dbReference type="EC" id="2.7.13.3" evidence="2"/>
<dbReference type="GO" id="GO:0000155">
    <property type="term" value="F:phosphorelay sensor kinase activity"/>
    <property type="evidence" value="ECO:0007669"/>
    <property type="project" value="InterPro"/>
</dbReference>
<dbReference type="PROSITE" id="PS50112">
    <property type="entry name" value="PAS"/>
    <property type="match status" value="2"/>
</dbReference>
<keyword evidence="6" id="KW-0902">Two-component regulatory system</keyword>
<feature type="domain" description="Histidine kinase" evidence="8">
    <location>
        <begin position="418"/>
        <end position="673"/>
    </location>
</feature>
<dbReference type="SUPFAM" id="SSF55874">
    <property type="entry name" value="ATPase domain of HSP90 chaperone/DNA topoisomerase II/histidine kinase"/>
    <property type="match status" value="1"/>
</dbReference>
<evidence type="ECO:0000256" key="7">
    <source>
        <dbReference type="SAM" id="MobiDB-lite"/>
    </source>
</evidence>
<feature type="domain" description="PAS" evidence="9">
    <location>
        <begin position="4"/>
        <end position="57"/>
    </location>
</feature>
<reference evidence="10" key="2">
    <citation type="submission" date="2020-09" db="EMBL/GenBank/DDBJ databases">
        <authorList>
            <person name="Sun Q."/>
            <person name="Ohkuma M."/>
        </authorList>
    </citation>
    <scope>NUCLEOTIDE SEQUENCE</scope>
    <source>
        <strain evidence="10">JCM 19596</strain>
    </source>
</reference>
<dbReference type="Pfam" id="PF00512">
    <property type="entry name" value="HisKA"/>
    <property type="match status" value="1"/>
</dbReference>
<dbReference type="SMART" id="SM00388">
    <property type="entry name" value="HisKA"/>
    <property type="match status" value="1"/>
</dbReference>
<comment type="catalytic activity">
    <reaction evidence="1">
        <text>ATP + protein L-histidine = ADP + protein N-phospho-L-histidine.</text>
        <dbReference type="EC" id="2.7.13.3"/>
    </reaction>
</comment>
<dbReference type="InterPro" id="IPR005467">
    <property type="entry name" value="His_kinase_dom"/>
</dbReference>
<dbReference type="InterPro" id="IPR013767">
    <property type="entry name" value="PAS_fold"/>
</dbReference>
<evidence type="ECO:0000256" key="6">
    <source>
        <dbReference type="ARBA" id="ARBA00023012"/>
    </source>
</evidence>
<keyword evidence="3" id="KW-0597">Phosphoprotein</keyword>
<dbReference type="CDD" id="cd00130">
    <property type="entry name" value="PAS"/>
    <property type="match status" value="2"/>
</dbReference>
<dbReference type="InterPro" id="IPR003661">
    <property type="entry name" value="HisK_dim/P_dom"/>
</dbReference>
<protein>
    <recommendedName>
        <fullName evidence="2">histidine kinase</fullName>
        <ecNumber evidence="2">2.7.13.3</ecNumber>
    </recommendedName>
</protein>
<evidence type="ECO:0000256" key="5">
    <source>
        <dbReference type="ARBA" id="ARBA00022777"/>
    </source>
</evidence>
<dbReference type="PANTHER" id="PTHR43711:SF1">
    <property type="entry name" value="HISTIDINE KINASE 1"/>
    <property type="match status" value="1"/>
</dbReference>
<gene>
    <name evidence="10" type="ORF">GCM10009039_27110</name>
</gene>
<keyword evidence="4" id="KW-0808">Transferase</keyword>
<dbReference type="SUPFAM" id="SSF47384">
    <property type="entry name" value="Homodimeric domain of signal transducing histidine kinase"/>
    <property type="match status" value="1"/>
</dbReference>
<accession>A0A830FEQ1</accession>
<evidence type="ECO:0000256" key="3">
    <source>
        <dbReference type="ARBA" id="ARBA00022553"/>
    </source>
</evidence>
<dbReference type="CDD" id="cd00075">
    <property type="entry name" value="HATPase"/>
    <property type="match status" value="1"/>
</dbReference>
<name>A0A830FEQ1_9EURY</name>
<dbReference type="SUPFAM" id="SSF55781">
    <property type="entry name" value="GAF domain-like"/>
    <property type="match status" value="1"/>
</dbReference>
<dbReference type="InterPro" id="IPR000014">
    <property type="entry name" value="PAS"/>
</dbReference>
<feature type="domain" description="PAS" evidence="9">
    <location>
        <begin position="125"/>
        <end position="196"/>
    </location>
</feature>
<proteinExistence type="predicted"/>
<dbReference type="Gene3D" id="3.30.450.40">
    <property type="match status" value="1"/>
</dbReference>
<dbReference type="Pfam" id="PF00989">
    <property type="entry name" value="PAS"/>
    <property type="match status" value="2"/>
</dbReference>
<evidence type="ECO:0000313" key="10">
    <source>
        <dbReference type="EMBL" id="GGL67705.1"/>
    </source>
</evidence>
<dbReference type="SMART" id="SM00086">
    <property type="entry name" value="PAC"/>
    <property type="match status" value="1"/>
</dbReference>
<keyword evidence="11" id="KW-1185">Reference proteome</keyword>
<dbReference type="InterPro" id="IPR036097">
    <property type="entry name" value="HisK_dim/P_sf"/>
</dbReference>
<dbReference type="InterPro" id="IPR050736">
    <property type="entry name" value="Sensor_HK_Regulatory"/>
</dbReference>
<dbReference type="RefSeq" id="WP_188979784.1">
    <property type="nucleotide sequence ID" value="NZ_BMPG01000003.1"/>
</dbReference>
<dbReference type="GO" id="GO:0006355">
    <property type="term" value="P:regulation of DNA-templated transcription"/>
    <property type="evidence" value="ECO:0007669"/>
    <property type="project" value="InterPro"/>
</dbReference>
<feature type="compositionally biased region" description="Polar residues" evidence="7">
    <location>
        <begin position="564"/>
        <end position="601"/>
    </location>
</feature>
<dbReference type="EMBL" id="BMPG01000003">
    <property type="protein sequence ID" value="GGL67705.1"/>
    <property type="molecule type" value="Genomic_DNA"/>
</dbReference>
<dbReference type="CDD" id="cd00082">
    <property type="entry name" value="HisKA"/>
    <property type="match status" value="1"/>
</dbReference>
<dbReference type="SUPFAM" id="SSF55785">
    <property type="entry name" value="PYP-like sensor domain (PAS domain)"/>
    <property type="match status" value="2"/>
</dbReference>
<dbReference type="PROSITE" id="PS50109">
    <property type="entry name" value="HIS_KIN"/>
    <property type="match status" value="1"/>
</dbReference>
<dbReference type="Gene3D" id="3.30.450.20">
    <property type="entry name" value="PAS domain"/>
    <property type="match status" value="2"/>
</dbReference>
<dbReference type="OrthoDB" id="8127at2157"/>
<comment type="caution">
    <text evidence="10">The sequence shown here is derived from an EMBL/GenBank/DDBJ whole genome shotgun (WGS) entry which is preliminary data.</text>
</comment>
<dbReference type="InterPro" id="IPR004358">
    <property type="entry name" value="Sig_transdc_His_kin-like_C"/>
</dbReference>
<dbReference type="Pfam" id="PF02518">
    <property type="entry name" value="HATPase_c"/>
    <property type="match status" value="1"/>
</dbReference>
<dbReference type="InterPro" id="IPR001610">
    <property type="entry name" value="PAC"/>
</dbReference>
<sequence length="680" mass="73571">MSSTRSRYEAMCEASPDTIILVDADGRITYANDRVSEMFGYDPDDLVGDPVEVLVPEAVRDGHVAKRDAYLDAPETRPMGANLDLTGRRKDGTHFPVEVSLSPIDAGDDLEVMAAVRDRSDRRALRQKYQTILEAAPDPVFITDAVTREIVEVNEQATALLGYDADDLIGAPQTLLHPTGEEDTYNALFERHVAEQHATFTRLPDGSPICAETATGDCIPVEINARVFDLADHRLVAAVFRDVSARRERASQLAALHETTRSLMTADDPDCVARLVADAADSILAYTSTVVRLARDGSLQPVGVTDQAHAEMGDRPTYAATGDTPAGRTYAEQEPRQFDDVRDIDDDYDRGDARSAMYFPLGDHGVLCIVDPTVAAFDYGDVELASILAANTEAALDRLTYEGELERQNERLDNFASVVSHDLRNPLQVARGWLDIAQRDTDAPTDALDRVDAALDRMAAITDDTLTLAQQGRTVADETLVDVADLAASSWSTVDTGDARLHLTDDFRIRGDPDRLRHVLENLFRNSVEHSNTSPHPHSLDDSPDDPPSVTITVGPIDDHPDPQNATEPTDASACTGTSAADTSIRTGHSPSGEPTRTGPSPSDEPTRTGFFVADDGPGIPEGERDRVFEPGQTTAPDGTGFGLAIVKEIADAHGWTVRVTESESGGARFEFTGVTLVDA</sequence>
<feature type="region of interest" description="Disordered" evidence="7">
    <location>
        <begin position="528"/>
        <end position="639"/>
    </location>
</feature>
<dbReference type="InterPro" id="IPR036890">
    <property type="entry name" value="HATPase_C_sf"/>
</dbReference>
<dbReference type="InterPro" id="IPR029016">
    <property type="entry name" value="GAF-like_dom_sf"/>
</dbReference>
<dbReference type="Pfam" id="PF13185">
    <property type="entry name" value="GAF_2"/>
    <property type="match status" value="1"/>
</dbReference>
<evidence type="ECO:0000259" key="9">
    <source>
        <dbReference type="PROSITE" id="PS50112"/>
    </source>
</evidence>
<evidence type="ECO:0000256" key="1">
    <source>
        <dbReference type="ARBA" id="ARBA00000085"/>
    </source>
</evidence>
<evidence type="ECO:0000256" key="4">
    <source>
        <dbReference type="ARBA" id="ARBA00022679"/>
    </source>
</evidence>